<dbReference type="AlphaFoldDB" id="A0A6P8XA36"/>
<keyword evidence="9" id="KW-1185">Reference proteome</keyword>
<dbReference type="OrthoDB" id="6627079at2759"/>
<dbReference type="GO" id="GO:0004518">
    <property type="term" value="F:nuclease activity"/>
    <property type="evidence" value="ECO:0007669"/>
    <property type="project" value="UniProtKB-KW"/>
</dbReference>
<evidence type="ECO:0000256" key="3">
    <source>
        <dbReference type="ARBA" id="ARBA00006958"/>
    </source>
</evidence>
<proteinExistence type="inferred from homology"/>
<evidence type="ECO:0000259" key="8">
    <source>
        <dbReference type="Pfam" id="PF13359"/>
    </source>
</evidence>
<dbReference type="GO" id="GO:0046872">
    <property type="term" value="F:metal ion binding"/>
    <property type="evidence" value="ECO:0007669"/>
    <property type="project" value="UniProtKB-KW"/>
</dbReference>
<evidence type="ECO:0000256" key="2">
    <source>
        <dbReference type="ARBA" id="ARBA00004123"/>
    </source>
</evidence>
<comment type="similarity">
    <text evidence="3">Belongs to the HARBI1 family.</text>
</comment>
<comment type="subcellular location">
    <subcellularLocation>
        <location evidence="2">Nucleus</location>
    </subcellularLocation>
</comment>
<sequence length="389" mass="44312">MDISRLVMLCEQNELSFLNLLEWEEEFDDTVDGCRFSYDRQRKKRKAPREWAIPRSGAFWEKIVPHATDEDFKQHFRLERSDFYQLIEYLKCMKKANTSFRKAIAVEKRIAIALYTLGTTAEYSAVAQLFGVSTPMVCKILNQFCKEVKRVLGPDFMPHEFLTQQATLQKCVQGFYDVHGIPQCIGAIGCCHMQLSVNTLLALVDYRGRFLYVEYKSPSSQPDAETYKGSALLEMFDASPFIELNYKIMGSIAVPLMLLGDSSYEMSPTLITPHPSNATPRQSVFNNALNEARHVVDRAFLELRARFGRLAKGLDTQGKPNDIIDCCCILHNFLSYKKSIICDSWVNSVPNDESKQANFTQVTKSDPEAEMIRQAISTKLKVRVSCAPE</sequence>
<keyword evidence="7" id="KW-0539">Nucleus</keyword>
<dbReference type="PANTHER" id="PTHR22930">
    <property type="match status" value="1"/>
</dbReference>
<keyword evidence="5" id="KW-0479">Metal-binding</keyword>
<comment type="cofactor">
    <cofactor evidence="1">
        <name>a divalent metal cation</name>
        <dbReference type="ChEBI" id="CHEBI:60240"/>
    </cofactor>
</comment>
<evidence type="ECO:0000256" key="6">
    <source>
        <dbReference type="ARBA" id="ARBA00022801"/>
    </source>
</evidence>
<dbReference type="RefSeq" id="XP_034108170.1">
    <property type="nucleotide sequence ID" value="XM_034252279.2"/>
</dbReference>
<evidence type="ECO:0000256" key="7">
    <source>
        <dbReference type="ARBA" id="ARBA00023242"/>
    </source>
</evidence>
<reference evidence="10" key="1">
    <citation type="submission" date="2025-08" db="UniProtKB">
        <authorList>
            <consortium name="RefSeq"/>
        </authorList>
    </citation>
    <scope>IDENTIFICATION</scope>
    <source>
        <strain evidence="10">15112-1751.03</strain>
        <tissue evidence="10">Whole Adult</tissue>
    </source>
</reference>
<dbReference type="InterPro" id="IPR027806">
    <property type="entry name" value="HARBI1_dom"/>
</dbReference>
<organism evidence="9 10">
    <name type="scientific">Drosophila albomicans</name>
    <name type="common">Fruit fly</name>
    <dbReference type="NCBI Taxonomy" id="7291"/>
    <lineage>
        <taxon>Eukaryota</taxon>
        <taxon>Metazoa</taxon>
        <taxon>Ecdysozoa</taxon>
        <taxon>Arthropoda</taxon>
        <taxon>Hexapoda</taxon>
        <taxon>Insecta</taxon>
        <taxon>Pterygota</taxon>
        <taxon>Neoptera</taxon>
        <taxon>Endopterygota</taxon>
        <taxon>Diptera</taxon>
        <taxon>Brachycera</taxon>
        <taxon>Muscomorpha</taxon>
        <taxon>Ephydroidea</taxon>
        <taxon>Drosophilidae</taxon>
        <taxon>Drosophila</taxon>
    </lineage>
</organism>
<dbReference type="Pfam" id="PF13359">
    <property type="entry name" value="DDE_Tnp_4"/>
    <property type="match status" value="1"/>
</dbReference>
<keyword evidence="4" id="KW-0540">Nuclease</keyword>
<dbReference type="GO" id="GO:0005634">
    <property type="term" value="C:nucleus"/>
    <property type="evidence" value="ECO:0007669"/>
    <property type="project" value="UniProtKB-SubCell"/>
</dbReference>
<dbReference type="GeneID" id="117570553"/>
<dbReference type="PANTHER" id="PTHR22930:SF85">
    <property type="entry name" value="GH03217P-RELATED"/>
    <property type="match status" value="1"/>
</dbReference>
<keyword evidence="6" id="KW-0378">Hydrolase</keyword>
<dbReference type="Proteomes" id="UP000515160">
    <property type="component" value="Chromosome 3"/>
</dbReference>
<evidence type="ECO:0000256" key="1">
    <source>
        <dbReference type="ARBA" id="ARBA00001968"/>
    </source>
</evidence>
<protein>
    <submittedName>
        <fullName evidence="10">Nuclease HARBI1</fullName>
    </submittedName>
</protein>
<dbReference type="InterPro" id="IPR045249">
    <property type="entry name" value="HARBI1-like"/>
</dbReference>
<evidence type="ECO:0000313" key="9">
    <source>
        <dbReference type="Proteomes" id="UP000515160"/>
    </source>
</evidence>
<name>A0A6P8XA36_DROAB</name>
<evidence type="ECO:0000313" key="10">
    <source>
        <dbReference type="RefSeq" id="XP_034108170.1"/>
    </source>
</evidence>
<dbReference type="GO" id="GO:0016787">
    <property type="term" value="F:hydrolase activity"/>
    <property type="evidence" value="ECO:0007669"/>
    <property type="project" value="UniProtKB-KW"/>
</dbReference>
<gene>
    <name evidence="10" type="primary">LOC117570553</name>
</gene>
<feature type="domain" description="DDE Tnp4" evidence="8">
    <location>
        <begin position="196"/>
        <end position="332"/>
    </location>
</feature>
<accession>A0A6P8XA36</accession>
<evidence type="ECO:0000256" key="5">
    <source>
        <dbReference type="ARBA" id="ARBA00022723"/>
    </source>
</evidence>
<evidence type="ECO:0000256" key="4">
    <source>
        <dbReference type="ARBA" id="ARBA00022722"/>
    </source>
</evidence>